<evidence type="ECO:0000313" key="5">
    <source>
        <dbReference type="Proteomes" id="UP001161099"/>
    </source>
</evidence>
<name>A0AA42LBH1_ACIJO</name>
<dbReference type="Pfam" id="PF08378">
    <property type="entry name" value="NERD"/>
    <property type="match status" value="1"/>
</dbReference>
<evidence type="ECO:0000313" key="4">
    <source>
        <dbReference type="EMBL" id="MDH0657296.1"/>
    </source>
</evidence>
<sequence>MAKMIPLLSEKQLNELKSKAESKFYRACRDQLPHEILVLFSINWVYRDNQMLIKEGEADFIIVSPHYGILVVEVKGGGIKFDPENGNWSSLDRLGNLNSIKDPFRQAAKEKHSIKDQLFKAPEWRHWKGKRVILGSSVFFPDINDCTKLLSPDRKLDFIGVSKNLLNLETWINNAFNFWKQPNDDVLGIPGVDLVKSILCSPVDIKPAMSTILNDLEENRIRLTNAQAKIFRTIRGRKQAIISGGAGTGKTLLAVEKARHLATDSKKVLLLCYNRPLADSIALGLADQSNIHVMNFHQLCERRIREVYQQYNRNLIREAEFAYPDEDKFDVQMPYALALSNELLTEKYDALIVDEAQDFNDDYWFALDGILTNTKNDYIYIFLDENQSLYRKPKELPIVDEPFYLATNCRNTSQIHEAAYSYYSGEEVDLPDLVGEDIQYVEAETDTQQAHTIVKFVRSLLEQGVLPKDIAVLLAKDKKEYLFSLLEKTKLPNGVSWTNVIQYNSDRSILVDTVGRYKGLESVVVILWLGEEIFFRNYREILYVGMTRAKSILYVIGSKECQEQLTESMKESVNTALEI</sequence>
<dbReference type="AlphaFoldDB" id="A0AA42LBH1"/>
<proteinExistence type="predicted"/>
<reference evidence="4" key="1">
    <citation type="submission" date="2022-09" db="EMBL/GenBank/DDBJ databases">
        <title>Intensive care unit water sources are persistently colonized with multi-drug resistant bacteria and are the site of extensive horizontal gene transfer of antibiotic resistance genes.</title>
        <authorList>
            <person name="Diorio-Toth L."/>
        </authorList>
    </citation>
    <scope>NUCLEOTIDE SEQUENCE</scope>
    <source>
        <strain evidence="4">GD03851</strain>
    </source>
</reference>
<comment type="caution">
    <text evidence="4">The sequence shown here is derived from an EMBL/GenBank/DDBJ whole genome shotgun (WGS) entry which is preliminary data.</text>
</comment>
<dbReference type="Gene3D" id="3.40.50.300">
    <property type="entry name" value="P-loop containing nucleotide triphosphate hydrolases"/>
    <property type="match status" value="2"/>
</dbReference>
<dbReference type="Proteomes" id="UP001161099">
    <property type="component" value="Unassembled WGS sequence"/>
</dbReference>
<dbReference type="EMBL" id="JAOCDR010000049">
    <property type="protein sequence ID" value="MDH0657296.1"/>
    <property type="molecule type" value="Genomic_DNA"/>
</dbReference>
<dbReference type="GO" id="GO:0000725">
    <property type="term" value="P:recombinational repair"/>
    <property type="evidence" value="ECO:0007669"/>
    <property type="project" value="TreeGrafter"/>
</dbReference>
<gene>
    <name evidence="4" type="ORF">N5D11_14470</name>
</gene>
<dbReference type="Pfam" id="PF13538">
    <property type="entry name" value="UvrD_C_2"/>
    <property type="match status" value="1"/>
</dbReference>
<feature type="domain" description="UvrD-like helicase C-terminal" evidence="3">
    <location>
        <begin position="510"/>
        <end position="556"/>
    </location>
</feature>
<dbReference type="RefSeq" id="WP_201706132.1">
    <property type="nucleotide sequence ID" value="NZ_CP068195.1"/>
</dbReference>
<evidence type="ECO:0000256" key="1">
    <source>
        <dbReference type="ARBA" id="ARBA00034923"/>
    </source>
</evidence>
<feature type="domain" description="NERD" evidence="2">
    <location>
        <begin position="18"/>
        <end position="140"/>
    </location>
</feature>
<organism evidence="4 5">
    <name type="scientific">Acinetobacter johnsonii</name>
    <dbReference type="NCBI Taxonomy" id="40214"/>
    <lineage>
        <taxon>Bacteria</taxon>
        <taxon>Pseudomonadati</taxon>
        <taxon>Pseudomonadota</taxon>
        <taxon>Gammaproteobacteria</taxon>
        <taxon>Moraxellales</taxon>
        <taxon>Moraxellaceae</taxon>
        <taxon>Acinetobacter</taxon>
    </lineage>
</organism>
<dbReference type="InterPro" id="IPR027785">
    <property type="entry name" value="UvrD-like_helicase_C"/>
</dbReference>
<accession>A0AA42LBH1</accession>
<evidence type="ECO:0000259" key="3">
    <source>
        <dbReference type="Pfam" id="PF13538"/>
    </source>
</evidence>
<protein>
    <recommendedName>
        <fullName evidence="1">DNA 3'-5' helicase II</fullName>
    </recommendedName>
</protein>
<dbReference type="InterPro" id="IPR027417">
    <property type="entry name" value="P-loop_NTPase"/>
</dbReference>
<dbReference type="InterPro" id="IPR011528">
    <property type="entry name" value="NERD"/>
</dbReference>
<evidence type="ECO:0000259" key="2">
    <source>
        <dbReference type="Pfam" id="PF08378"/>
    </source>
</evidence>
<dbReference type="GO" id="GO:0005524">
    <property type="term" value="F:ATP binding"/>
    <property type="evidence" value="ECO:0007669"/>
    <property type="project" value="InterPro"/>
</dbReference>
<dbReference type="GO" id="GO:0043138">
    <property type="term" value="F:3'-5' DNA helicase activity"/>
    <property type="evidence" value="ECO:0007669"/>
    <property type="project" value="TreeGrafter"/>
</dbReference>
<dbReference type="PANTHER" id="PTHR11070:SF2">
    <property type="entry name" value="ATP-DEPENDENT DNA HELICASE SRS2"/>
    <property type="match status" value="1"/>
</dbReference>
<dbReference type="SUPFAM" id="SSF52540">
    <property type="entry name" value="P-loop containing nucleoside triphosphate hydrolases"/>
    <property type="match status" value="1"/>
</dbReference>
<dbReference type="PANTHER" id="PTHR11070">
    <property type="entry name" value="UVRD / RECB / PCRA DNA HELICASE FAMILY MEMBER"/>
    <property type="match status" value="1"/>
</dbReference>
<dbReference type="Pfam" id="PF13245">
    <property type="entry name" value="AAA_19"/>
    <property type="match status" value="1"/>
</dbReference>
<dbReference type="InterPro" id="IPR000212">
    <property type="entry name" value="DNA_helicase_UvrD/REP"/>
</dbReference>
<dbReference type="GO" id="GO:0003677">
    <property type="term" value="F:DNA binding"/>
    <property type="evidence" value="ECO:0007669"/>
    <property type="project" value="InterPro"/>
</dbReference>